<feature type="compositionally biased region" description="Polar residues" evidence="6">
    <location>
        <begin position="27"/>
        <end position="44"/>
    </location>
</feature>
<keyword evidence="4" id="KW-0418">Kinase</keyword>
<dbReference type="OrthoDB" id="5244165at2759"/>
<feature type="compositionally biased region" description="Polar residues" evidence="6">
    <location>
        <begin position="95"/>
        <end position="104"/>
    </location>
</feature>
<dbReference type="InterPro" id="IPR000719">
    <property type="entry name" value="Prot_kinase_dom"/>
</dbReference>
<feature type="compositionally biased region" description="Low complexity" evidence="6">
    <location>
        <begin position="115"/>
        <end position="135"/>
    </location>
</feature>
<keyword evidence="1" id="KW-0723">Serine/threonine-protein kinase</keyword>
<organism evidence="8 9">
    <name type="scientific">Fusarium xylarioides</name>
    <dbReference type="NCBI Taxonomy" id="221167"/>
    <lineage>
        <taxon>Eukaryota</taxon>
        <taxon>Fungi</taxon>
        <taxon>Dikarya</taxon>
        <taxon>Ascomycota</taxon>
        <taxon>Pezizomycotina</taxon>
        <taxon>Sordariomycetes</taxon>
        <taxon>Hypocreomycetidae</taxon>
        <taxon>Hypocreales</taxon>
        <taxon>Nectriaceae</taxon>
        <taxon>Fusarium</taxon>
        <taxon>Fusarium fujikuroi species complex</taxon>
    </lineage>
</organism>
<name>A0A9P7KYB5_9HYPO</name>
<dbReference type="InterPro" id="IPR011009">
    <property type="entry name" value="Kinase-like_dom_sf"/>
</dbReference>
<sequence>MNHFAAELPDTSIERWLDTVIKESPRKTGSTTAHCNANLASSLFDNMPTPPASDSTPTQGSQRSPKRPRRDDGSTSQFDQGFADESPFSDIETPTGPQRTNTLPAMNLPAHPRLRQTPSLSSTSSTRSSKARSTSPVKRSTLQLLRKPVLFVPIDQDPSAQLANDILPTYDRIIDITTYNSFLPRAIEHDIKATHRRNTVKPHWFLDDAHDEATIAKDMQELAALREVEKAAKACQTEESSEAAWNVDVHAPLLKLALAPFPSLTRDILTHARISKPFVPEMQANSYYNLTASKMIDWAIRVRPSPNISEQIRKVLSGLPDDQRSINQTTYGPVRFDPIAVSIETKIAIGAIEEARLQLGLWVAAWHQRVSALSQSVGSGHIITLPLILVMEHEWHLLLACDRGDRIEIIEGIAIGDTRGLIGLLALQPTSGSCEVLQYLKSIQSEHPGREQIRLLENHFTIQGSCGPHIVFVLPPLVSVKLLQELQPRSVYDEETAVSAIQRTVLALNFLHHEASVIHTGKSSGTVIIHVSQMLPAAGGPPHLCDFGHARICPDSELQTGLIMPTQYRAPEVLLDMQWDFTVDLWSIGILMWDLLEPKGLFQIYDPNNLEINEAFHLAHMVRILGPTPLDFLQRSPKAQRYWDDVGNWKGVVPRRRRWSLSSHH</sequence>
<proteinExistence type="predicted"/>
<dbReference type="PANTHER" id="PTHR45646">
    <property type="entry name" value="SERINE/THREONINE-PROTEIN KINASE DOA-RELATED"/>
    <property type="match status" value="1"/>
</dbReference>
<reference evidence="8" key="1">
    <citation type="journal article" date="2020" name="bioRxiv">
        <title>Historical genomics reveals the evolutionary mechanisms behind multiple outbreaks of the host-specific coffee wilt pathogen Fusarium xylarioides.</title>
        <authorList>
            <person name="Peck D."/>
            <person name="Nowell R.W."/>
            <person name="Flood J."/>
            <person name="Ryan M.J."/>
            <person name="Barraclough T.G."/>
        </authorList>
    </citation>
    <scope>NUCLEOTIDE SEQUENCE</scope>
    <source>
        <strain evidence="8">IMI 127659i</strain>
    </source>
</reference>
<evidence type="ECO:0000313" key="9">
    <source>
        <dbReference type="Proteomes" id="UP000750502"/>
    </source>
</evidence>
<dbReference type="AlphaFoldDB" id="A0A9P7KYB5"/>
<dbReference type="SMART" id="SM00220">
    <property type="entry name" value="S_TKc"/>
    <property type="match status" value="1"/>
</dbReference>
<gene>
    <name evidence="8" type="ORF">H9Q72_013834</name>
</gene>
<evidence type="ECO:0000256" key="3">
    <source>
        <dbReference type="ARBA" id="ARBA00022741"/>
    </source>
</evidence>
<dbReference type="PANTHER" id="PTHR45646:SF11">
    <property type="entry name" value="SERINE_THREONINE-PROTEIN KINASE DOA"/>
    <property type="match status" value="1"/>
</dbReference>
<evidence type="ECO:0000256" key="2">
    <source>
        <dbReference type="ARBA" id="ARBA00022679"/>
    </source>
</evidence>
<dbReference type="SUPFAM" id="SSF56112">
    <property type="entry name" value="Protein kinase-like (PK-like)"/>
    <property type="match status" value="1"/>
</dbReference>
<protein>
    <recommendedName>
        <fullName evidence="7">Protein kinase domain-containing protein</fullName>
    </recommendedName>
</protein>
<dbReference type="InterPro" id="IPR046797">
    <property type="entry name" value="PDDEXK_12"/>
</dbReference>
<feature type="compositionally biased region" description="Polar residues" evidence="6">
    <location>
        <begin position="52"/>
        <end position="63"/>
    </location>
</feature>
<reference evidence="8" key="2">
    <citation type="submission" date="2020-10" db="EMBL/GenBank/DDBJ databases">
        <authorList>
            <person name="Peck L.D."/>
            <person name="Nowell R.W."/>
            <person name="Flood J."/>
            <person name="Ryan M.J."/>
            <person name="Barraclough T.G."/>
        </authorList>
    </citation>
    <scope>NUCLEOTIDE SEQUENCE</scope>
    <source>
        <strain evidence="8">IMI 127659i</strain>
    </source>
</reference>
<evidence type="ECO:0000259" key="7">
    <source>
        <dbReference type="PROSITE" id="PS50011"/>
    </source>
</evidence>
<dbReference type="InterPro" id="IPR051175">
    <property type="entry name" value="CLK_kinases"/>
</dbReference>
<dbReference type="EMBL" id="JADFTT010000917">
    <property type="protein sequence ID" value="KAG5758026.1"/>
    <property type="molecule type" value="Genomic_DNA"/>
</dbReference>
<feature type="region of interest" description="Disordered" evidence="6">
    <location>
        <begin position="24"/>
        <end position="140"/>
    </location>
</feature>
<dbReference type="GO" id="GO:0005524">
    <property type="term" value="F:ATP binding"/>
    <property type="evidence" value="ECO:0007669"/>
    <property type="project" value="UniProtKB-KW"/>
</dbReference>
<keyword evidence="9" id="KW-1185">Reference proteome</keyword>
<keyword evidence="2" id="KW-0808">Transferase</keyword>
<dbReference type="Pfam" id="PF00069">
    <property type="entry name" value="Pkinase"/>
    <property type="match status" value="1"/>
</dbReference>
<evidence type="ECO:0000256" key="4">
    <source>
        <dbReference type="ARBA" id="ARBA00022777"/>
    </source>
</evidence>
<dbReference type="Proteomes" id="UP000750502">
    <property type="component" value="Unassembled WGS sequence"/>
</dbReference>
<keyword evidence="5" id="KW-0067">ATP-binding</keyword>
<feature type="domain" description="Protein kinase" evidence="7">
    <location>
        <begin position="371"/>
        <end position="665"/>
    </location>
</feature>
<evidence type="ECO:0000313" key="8">
    <source>
        <dbReference type="EMBL" id="KAG5758026.1"/>
    </source>
</evidence>
<dbReference type="PROSITE" id="PS50011">
    <property type="entry name" value="PROTEIN_KINASE_DOM"/>
    <property type="match status" value="1"/>
</dbReference>
<comment type="caution">
    <text evidence="8">The sequence shown here is derived from an EMBL/GenBank/DDBJ whole genome shotgun (WGS) entry which is preliminary data.</text>
</comment>
<evidence type="ECO:0000256" key="5">
    <source>
        <dbReference type="ARBA" id="ARBA00022840"/>
    </source>
</evidence>
<dbReference type="Gene3D" id="3.30.200.20">
    <property type="entry name" value="Phosphorylase Kinase, domain 1"/>
    <property type="match status" value="1"/>
</dbReference>
<dbReference type="Pfam" id="PF20516">
    <property type="entry name" value="PDDEXK_12"/>
    <property type="match status" value="1"/>
</dbReference>
<dbReference type="Gene3D" id="1.10.510.10">
    <property type="entry name" value="Transferase(Phosphotransferase) domain 1"/>
    <property type="match status" value="1"/>
</dbReference>
<keyword evidence="3" id="KW-0547">Nucleotide-binding</keyword>
<dbReference type="GO" id="GO:0043484">
    <property type="term" value="P:regulation of RNA splicing"/>
    <property type="evidence" value="ECO:0007669"/>
    <property type="project" value="TreeGrafter"/>
</dbReference>
<dbReference type="GO" id="GO:0005634">
    <property type="term" value="C:nucleus"/>
    <property type="evidence" value="ECO:0007669"/>
    <property type="project" value="TreeGrafter"/>
</dbReference>
<evidence type="ECO:0000256" key="1">
    <source>
        <dbReference type="ARBA" id="ARBA00022527"/>
    </source>
</evidence>
<evidence type="ECO:0000256" key="6">
    <source>
        <dbReference type="SAM" id="MobiDB-lite"/>
    </source>
</evidence>
<accession>A0A9P7KYB5</accession>
<dbReference type="GO" id="GO:0004674">
    <property type="term" value="F:protein serine/threonine kinase activity"/>
    <property type="evidence" value="ECO:0007669"/>
    <property type="project" value="UniProtKB-KW"/>
</dbReference>